<reference evidence="2" key="1">
    <citation type="submission" date="2020-11" db="EMBL/GenBank/DDBJ databases">
        <authorList>
            <person name="Konstantinou D."/>
            <person name="Gkelis S."/>
            <person name="Popin R."/>
            <person name="Fewer D."/>
            <person name="Sivonen K."/>
        </authorList>
    </citation>
    <scope>NUCLEOTIDE SEQUENCE</scope>
    <source>
        <strain evidence="2">TAU-MAC 1115</strain>
    </source>
</reference>
<gene>
    <name evidence="2" type="ORF">IXB50_06715</name>
</gene>
<dbReference type="Proteomes" id="UP000717364">
    <property type="component" value="Unassembled WGS sequence"/>
</dbReference>
<organism evidence="2 3">
    <name type="scientific">Leptothoe spongobia TAU-MAC 1115</name>
    <dbReference type="NCBI Taxonomy" id="1967444"/>
    <lineage>
        <taxon>Bacteria</taxon>
        <taxon>Bacillati</taxon>
        <taxon>Cyanobacteriota</taxon>
        <taxon>Cyanophyceae</taxon>
        <taxon>Nodosilineales</taxon>
        <taxon>Cymatolegaceae</taxon>
        <taxon>Leptothoe</taxon>
        <taxon>Leptothoe spongobia</taxon>
    </lineage>
</organism>
<dbReference type="EMBL" id="JADOES010000009">
    <property type="protein sequence ID" value="MBT9315113.1"/>
    <property type="molecule type" value="Genomic_DNA"/>
</dbReference>
<dbReference type="AlphaFoldDB" id="A0A947DDP8"/>
<name>A0A947DDP8_9CYAN</name>
<dbReference type="InterPro" id="IPR009492">
    <property type="entry name" value="TniQ"/>
</dbReference>
<evidence type="ECO:0000313" key="2">
    <source>
        <dbReference type="EMBL" id="MBT9315113.1"/>
    </source>
</evidence>
<feature type="domain" description="TniQ" evidence="1">
    <location>
        <begin position="15"/>
        <end position="133"/>
    </location>
</feature>
<accession>A0A947DDP8</accession>
<evidence type="ECO:0000259" key="1">
    <source>
        <dbReference type="Pfam" id="PF06527"/>
    </source>
</evidence>
<dbReference type="RefSeq" id="WP_215608179.1">
    <property type="nucleotide sequence ID" value="NZ_JADOES010000009.1"/>
</dbReference>
<proteinExistence type="predicted"/>
<dbReference type="Pfam" id="PF06527">
    <property type="entry name" value="TniQ"/>
    <property type="match status" value="1"/>
</dbReference>
<keyword evidence="3" id="KW-1185">Reference proteome</keyword>
<sequence>MVTGDSEEQRPAWYLEPFEGESVSHYFGRFRRQPAVSISNPARLSRLAKMGPVLSRWEQFYFNPPPTQTELEAIAKLISLDVEKLMALFPPSGERTLHRSTRLCAACYRDAPYHRMEWQFQSVAGCEKHRLRLLSRCPACDTKIALPRDWELGACKQCGMKFVSMVKRQKCY</sequence>
<comment type="caution">
    <text evidence="2">The sequence shown here is derived from an EMBL/GenBank/DDBJ whole genome shotgun (WGS) entry which is preliminary data.</text>
</comment>
<reference evidence="2" key="2">
    <citation type="journal article" date="2021" name="Mar. Drugs">
        <title>Genome Reduction and Secondary Metabolism of the Marine Sponge-Associated Cyanobacterium Leptothoe.</title>
        <authorList>
            <person name="Konstantinou D."/>
            <person name="Popin R.V."/>
            <person name="Fewer D.P."/>
            <person name="Sivonen K."/>
            <person name="Gkelis S."/>
        </authorList>
    </citation>
    <scope>NUCLEOTIDE SEQUENCE</scope>
    <source>
        <strain evidence="2">TAU-MAC 1115</strain>
    </source>
</reference>
<evidence type="ECO:0000313" key="3">
    <source>
        <dbReference type="Proteomes" id="UP000717364"/>
    </source>
</evidence>
<protein>
    <submittedName>
        <fullName evidence="2">TniQ family protein</fullName>
    </submittedName>
</protein>